<feature type="domain" description="Protein kinase" evidence="1">
    <location>
        <begin position="1"/>
        <end position="77"/>
    </location>
</feature>
<sequence length="77" mass="8886">MWAVGVITYILLCGFPPFRSPDRNQTELFEFIKAGEYEFLSPYWDNISSSKRALYLGLSPGHFGKRTPFANFKTQMT</sequence>
<evidence type="ECO:0000259" key="1">
    <source>
        <dbReference type="PROSITE" id="PS50011"/>
    </source>
</evidence>
<dbReference type="GO" id="GO:0004672">
    <property type="term" value="F:protein kinase activity"/>
    <property type="evidence" value="ECO:0007669"/>
    <property type="project" value="InterPro"/>
</dbReference>
<keyword evidence="3" id="KW-1185">Reference proteome</keyword>
<evidence type="ECO:0000313" key="2">
    <source>
        <dbReference type="EMBL" id="KAH3741219.1"/>
    </source>
</evidence>
<evidence type="ECO:0000313" key="3">
    <source>
        <dbReference type="Proteomes" id="UP000828390"/>
    </source>
</evidence>
<name>A0A9D4I1W1_DREPO</name>
<dbReference type="InterPro" id="IPR011009">
    <property type="entry name" value="Kinase-like_dom_sf"/>
</dbReference>
<dbReference type="InterPro" id="IPR000719">
    <property type="entry name" value="Prot_kinase_dom"/>
</dbReference>
<comment type="caution">
    <text evidence="2">The sequence shown here is derived from an EMBL/GenBank/DDBJ whole genome shotgun (WGS) entry which is preliminary data.</text>
</comment>
<reference evidence="2" key="1">
    <citation type="journal article" date="2019" name="bioRxiv">
        <title>The Genome of the Zebra Mussel, Dreissena polymorpha: A Resource for Invasive Species Research.</title>
        <authorList>
            <person name="McCartney M.A."/>
            <person name="Auch B."/>
            <person name="Kono T."/>
            <person name="Mallez S."/>
            <person name="Zhang Y."/>
            <person name="Obille A."/>
            <person name="Becker A."/>
            <person name="Abrahante J.E."/>
            <person name="Garbe J."/>
            <person name="Badalamenti J.P."/>
            <person name="Herman A."/>
            <person name="Mangelson H."/>
            <person name="Liachko I."/>
            <person name="Sullivan S."/>
            <person name="Sone E.D."/>
            <person name="Koren S."/>
            <person name="Silverstein K.A.T."/>
            <person name="Beckman K.B."/>
            <person name="Gohl D.M."/>
        </authorList>
    </citation>
    <scope>NUCLEOTIDE SEQUENCE</scope>
    <source>
        <strain evidence="2">Duluth1</strain>
        <tissue evidence="2">Whole animal</tissue>
    </source>
</reference>
<protein>
    <recommendedName>
        <fullName evidence="1">Protein kinase domain-containing protein</fullName>
    </recommendedName>
</protein>
<dbReference type="PANTHER" id="PTHR24347">
    <property type="entry name" value="SERINE/THREONINE-PROTEIN KINASE"/>
    <property type="match status" value="1"/>
</dbReference>
<gene>
    <name evidence="2" type="ORF">DPMN_047940</name>
</gene>
<proteinExistence type="predicted"/>
<organism evidence="2 3">
    <name type="scientific">Dreissena polymorpha</name>
    <name type="common">Zebra mussel</name>
    <name type="synonym">Mytilus polymorpha</name>
    <dbReference type="NCBI Taxonomy" id="45954"/>
    <lineage>
        <taxon>Eukaryota</taxon>
        <taxon>Metazoa</taxon>
        <taxon>Spiralia</taxon>
        <taxon>Lophotrochozoa</taxon>
        <taxon>Mollusca</taxon>
        <taxon>Bivalvia</taxon>
        <taxon>Autobranchia</taxon>
        <taxon>Heteroconchia</taxon>
        <taxon>Euheterodonta</taxon>
        <taxon>Imparidentia</taxon>
        <taxon>Neoheterodontei</taxon>
        <taxon>Myida</taxon>
        <taxon>Dreissenoidea</taxon>
        <taxon>Dreissenidae</taxon>
        <taxon>Dreissena</taxon>
    </lineage>
</organism>
<dbReference type="Gene3D" id="1.10.510.10">
    <property type="entry name" value="Transferase(Phosphotransferase) domain 1"/>
    <property type="match status" value="1"/>
</dbReference>
<accession>A0A9D4I1W1</accession>
<dbReference type="SUPFAM" id="SSF56112">
    <property type="entry name" value="Protein kinase-like (PK-like)"/>
    <property type="match status" value="1"/>
</dbReference>
<dbReference type="GO" id="GO:0005524">
    <property type="term" value="F:ATP binding"/>
    <property type="evidence" value="ECO:0007669"/>
    <property type="project" value="InterPro"/>
</dbReference>
<dbReference type="PROSITE" id="PS50011">
    <property type="entry name" value="PROTEIN_KINASE_DOM"/>
    <property type="match status" value="1"/>
</dbReference>
<reference evidence="2" key="2">
    <citation type="submission" date="2020-11" db="EMBL/GenBank/DDBJ databases">
        <authorList>
            <person name="McCartney M.A."/>
            <person name="Auch B."/>
            <person name="Kono T."/>
            <person name="Mallez S."/>
            <person name="Becker A."/>
            <person name="Gohl D.M."/>
            <person name="Silverstein K.A.T."/>
            <person name="Koren S."/>
            <person name="Bechman K.B."/>
            <person name="Herman A."/>
            <person name="Abrahante J.E."/>
            <person name="Garbe J."/>
        </authorList>
    </citation>
    <scope>NUCLEOTIDE SEQUENCE</scope>
    <source>
        <strain evidence="2">Duluth1</strain>
        <tissue evidence="2">Whole animal</tissue>
    </source>
</reference>
<dbReference type="Proteomes" id="UP000828390">
    <property type="component" value="Unassembled WGS sequence"/>
</dbReference>
<dbReference type="EMBL" id="JAIWYP010000011">
    <property type="protein sequence ID" value="KAH3741219.1"/>
    <property type="molecule type" value="Genomic_DNA"/>
</dbReference>
<dbReference type="AlphaFoldDB" id="A0A9D4I1W1"/>